<dbReference type="GO" id="GO:0003677">
    <property type="term" value="F:DNA binding"/>
    <property type="evidence" value="ECO:0007669"/>
    <property type="project" value="UniProtKB-UniRule"/>
</dbReference>
<keyword evidence="1 2" id="KW-0238">DNA-binding</keyword>
<dbReference type="Pfam" id="PF00486">
    <property type="entry name" value="Trans_reg_C"/>
    <property type="match status" value="1"/>
</dbReference>
<dbReference type="Proteomes" id="UP000223606">
    <property type="component" value="Chromosome 1"/>
</dbReference>
<dbReference type="PANTHER" id="PTHR47691">
    <property type="entry name" value="REGULATOR-RELATED"/>
    <property type="match status" value="1"/>
</dbReference>
<dbReference type="SUPFAM" id="SSF52540">
    <property type="entry name" value="P-loop containing nucleoside triphosphate hydrolases"/>
    <property type="match status" value="1"/>
</dbReference>
<feature type="compositionally biased region" description="Low complexity" evidence="3">
    <location>
        <begin position="932"/>
        <end position="944"/>
    </location>
</feature>
<dbReference type="InterPro" id="IPR003593">
    <property type="entry name" value="AAA+_ATPase"/>
</dbReference>
<evidence type="ECO:0000313" key="6">
    <source>
        <dbReference type="Proteomes" id="UP000223606"/>
    </source>
</evidence>
<dbReference type="EMBL" id="LT960614">
    <property type="protein sequence ID" value="SON57278.1"/>
    <property type="molecule type" value="Genomic_DNA"/>
</dbReference>
<dbReference type="Pfam" id="PF25872">
    <property type="entry name" value="HTH_77"/>
    <property type="match status" value="1"/>
</dbReference>
<evidence type="ECO:0000256" key="1">
    <source>
        <dbReference type="ARBA" id="ARBA00023125"/>
    </source>
</evidence>
<dbReference type="GO" id="GO:0016887">
    <property type="term" value="F:ATP hydrolysis activity"/>
    <property type="evidence" value="ECO:0007669"/>
    <property type="project" value="InterPro"/>
</dbReference>
<dbReference type="CDD" id="cd00383">
    <property type="entry name" value="trans_reg_C"/>
    <property type="match status" value="1"/>
</dbReference>
<evidence type="ECO:0000313" key="5">
    <source>
        <dbReference type="EMBL" id="SON57278.1"/>
    </source>
</evidence>
<gene>
    <name evidence="5" type="primary">saeR</name>
    <name evidence="5" type="ORF">HDIA_3737</name>
</gene>
<feature type="region of interest" description="Disordered" evidence="3">
    <location>
        <begin position="917"/>
        <end position="968"/>
    </location>
</feature>
<dbReference type="InterPro" id="IPR058852">
    <property type="entry name" value="HTH_77"/>
</dbReference>
<feature type="DNA-binding region" description="OmpR/PhoB-type" evidence="2">
    <location>
        <begin position="8"/>
        <end position="106"/>
    </location>
</feature>
<feature type="compositionally biased region" description="Polar residues" evidence="3">
    <location>
        <begin position="919"/>
        <end position="931"/>
    </location>
</feature>
<dbReference type="SMART" id="SM00382">
    <property type="entry name" value="AAA"/>
    <property type="match status" value="1"/>
</dbReference>
<dbReference type="InterPro" id="IPR027417">
    <property type="entry name" value="P-loop_NTPase"/>
</dbReference>
<dbReference type="Pfam" id="PF13401">
    <property type="entry name" value="AAA_22"/>
    <property type="match status" value="1"/>
</dbReference>
<keyword evidence="6" id="KW-1185">Reference proteome</keyword>
<sequence length="968" mass="105725">MRQDHQPARGWSFGPFHMSAETMQLTREGRPVPLGSRAFSILLALVERQGEVVSIDELLTEVWPNVFVEPVTIRGHLHALRKALNDGNGQACYIINEMGRGYRFVAPLAAAPLAPTARPTVGIIGRETEIEALCADLLRQSLVSIVGPGGVGKTTVALAVAARFRDSGRGDVRFIDLSSLTDAAFVASAIASPLGLSLLAEDCSEALARALPSRRLLLILDNCEHLVVAVTEVAEAIRRRAPGVTVLCTSREPLRAQGEWVFRLEGLPLPCEGEISAEEALRYAGIQLFSERLGTSRQSFDLTAENLLTVCRICHRLDGLPLALELAAASLHGFSLTEYLEQLDGNLALLANGRRTAPRRQQTMRATLDWSHALLAEPERMLFRRLSLFRSAFGLDAVIGACACPQLTRAEVVECLGGLVAKSLVQADVSGERTVFRLLDTTKAYAREKLFLAGEAAQFRRRHAEAMQAMLEEAATDWRLLPIETWRARYLPLIDDIRAALDWAFGPEGDADLGIALTARTGTLAFLGSLLAEFRARHEKALAVLEQRGSDPVIELRLRAQLCRLTAFSGGRHERARLLVDGAVEIAGRTGSDARMAEAMGALWGLGFATADVEAMHRACETTSLIAARSGDETAGRFADRLGAITHTFTGDLRQARALFDYGRDIPDGRIVLPSYHVPLYLDRELTGVIVQARLLFLQGEIGRGVALAEEWVEITGRLDHQMPFLVMLGLVAIPMQFWIGDVDRAAVLLQRLIRHVERHSAAYYRYQWVRGYEHALRLHRGADASLSVADGLDKLIHDHLCTVHPAFVTPAALARVQTGTAGWATAEIMRIDALRRLRAGEVEAGMATLVAARTLARRQGAWFWELRATLDLALHLAGTGRRAEGKALLAPLLDGHDADPATRDLDDARAFLDGQYPGRSSRSLARNGQETTAVSSSVGGSTTMPADQKRTERLGASQRRVRSSKAS</sequence>
<dbReference type="AlphaFoldDB" id="A0A2C9DAW8"/>
<protein>
    <recommendedName>
        <fullName evidence="4">OmpR/PhoB-type domain-containing protein</fullName>
    </recommendedName>
</protein>
<dbReference type="PROSITE" id="PS51755">
    <property type="entry name" value="OMPR_PHOB"/>
    <property type="match status" value="1"/>
</dbReference>
<accession>A0A2C9DAW8</accession>
<proteinExistence type="predicted"/>
<dbReference type="InterPro" id="IPR001867">
    <property type="entry name" value="OmpR/PhoB-type_DNA-bd"/>
</dbReference>
<organism evidence="5 6">
    <name type="scientific">Hartmannibacter diazotrophicus</name>
    <dbReference type="NCBI Taxonomy" id="1482074"/>
    <lineage>
        <taxon>Bacteria</taxon>
        <taxon>Pseudomonadati</taxon>
        <taxon>Pseudomonadota</taxon>
        <taxon>Alphaproteobacteria</taxon>
        <taxon>Hyphomicrobiales</taxon>
        <taxon>Pleomorphomonadaceae</taxon>
        <taxon>Hartmannibacter</taxon>
    </lineage>
</organism>
<evidence type="ECO:0000256" key="3">
    <source>
        <dbReference type="SAM" id="MobiDB-lite"/>
    </source>
</evidence>
<dbReference type="GO" id="GO:0006355">
    <property type="term" value="P:regulation of DNA-templated transcription"/>
    <property type="evidence" value="ECO:0007669"/>
    <property type="project" value="InterPro"/>
</dbReference>
<dbReference type="InterPro" id="IPR049945">
    <property type="entry name" value="AAA_22"/>
</dbReference>
<dbReference type="GO" id="GO:0000160">
    <property type="term" value="P:phosphorelay signal transduction system"/>
    <property type="evidence" value="ECO:0007669"/>
    <property type="project" value="InterPro"/>
</dbReference>
<name>A0A2C9DAW8_9HYPH</name>
<dbReference type="InterPro" id="IPR016032">
    <property type="entry name" value="Sig_transdc_resp-reg_C-effctor"/>
</dbReference>
<dbReference type="SMART" id="SM00862">
    <property type="entry name" value="Trans_reg_C"/>
    <property type="match status" value="1"/>
</dbReference>
<evidence type="ECO:0000256" key="2">
    <source>
        <dbReference type="PROSITE-ProRule" id="PRU01091"/>
    </source>
</evidence>
<dbReference type="InterPro" id="IPR036388">
    <property type="entry name" value="WH-like_DNA-bd_sf"/>
</dbReference>
<dbReference type="PANTHER" id="PTHR47691:SF3">
    <property type="entry name" value="HTH-TYPE TRANSCRIPTIONAL REGULATOR RV0890C-RELATED"/>
    <property type="match status" value="1"/>
</dbReference>
<feature type="domain" description="OmpR/PhoB-type" evidence="4">
    <location>
        <begin position="8"/>
        <end position="106"/>
    </location>
</feature>
<dbReference type="KEGG" id="hdi:HDIA_3737"/>
<dbReference type="PRINTS" id="PR00364">
    <property type="entry name" value="DISEASERSIST"/>
</dbReference>
<dbReference type="Gene3D" id="1.10.10.10">
    <property type="entry name" value="Winged helix-like DNA-binding domain superfamily/Winged helix DNA-binding domain"/>
    <property type="match status" value="1"/>
</dbReference>
<evidence type="ECO:0000259" key="4">
    <source>
        <dbReference type="PROSITE" id="PS51755"/>
    </source>
</evidence>
<dbReference type="Gene3D" id="3.40.50.300">
    <property type="entry name" value="P-loop containing nucleotide triphosphate hydrolases"/>
    <property type="match status" value="1"/>
</dbReference>
<dbReference type="SUPFAM" id="SSF46894">
    <property type="entry name" value="C-terminal effector domain of the bipartite response regulators"/>
    <property type="match status" value="1"/>
</dbReference>
<reference evidence="6" key="1">
    <citation type="submission" date="2017-09" db="EMBL/GenBank/DDBJ databases">
        <title>Genome sequence of Nannocystis excedens DSM 71.</title>
        <authorList>
            <person name="Blom J."/>
        </authorList>
    </citation>
    <scope>NUCLEOTIDE SEQUENCE [LARGE SCALE GENOMIC DNA]</scope>
    <source>
        <strain evidence="6">type strain: E19</strain>
    </source>
</reference>